<dbReference type="OrthoDB" id="50281at2157"/>
<dbReference type="InterPro" id="IPR012962">
    <property type="entry name" value="Pept_M54_archaemetzincn"/>
</dbReference>
<dbReference type="eggNOG" id="arCOG00458">
    <property type="taxonomic scope" value="Archaea"/>
</dbReference>
<dbReference type="STRING" id="368408.Tpen_0100"/>
<evidence type="ECO:0000256" key="3">
    <source>
        <dbReference type="ARBA" id="ARBA00022723"/>
    </source>
</evidence>
<reference evidence="8" key="1">
    <citation type="journal article" date="2008" name="J. Bacteriol.">
        <title>Genome sequence of Thermofilum pendens reveals an exceptional loss of biosynthetic pathways without genome reduction.</title>
        <authorList>
            <person name="Anderson I."/>
            <person name="Rodriguez J."/>
            <person name="Susanti D."/>
            <person name="Porat I."/>
            <person name="Reich C."/>
            <person name="Ulrich L.E."/>
            <person name="Elkins J.G."/>
            <person name="Mavromatis K."/>
            <person name="Lykidis A."/>
            <person name="Kim E."/>
            <person name="Thompson L.S."/>
            <person name="Nolan M."/>
            <person name="Land M."/>
            <person name="Copeland A."/>
            <person name="Lapidus A."/>
            <person name="Lucas S."/>
            <person name="Detter C."/>
            <person name="Zhulin I.B."/>
            <person name="Olsen G.J."/>
            <person name="Whitman W."/>
            <person name="Mukhopadhyay B."/>
            <person name="Bristow J."/>
            <person name="Kyrpides N."/>
        </authorList>
    </citation>
    <scope>NUCLEOTIDE SEQUENCE [LARGE SCALE GENOMIC DNA]</scope>
    <source>
        <strain evidence="8">DSM 2475 / Hrk 5</strain>
    </source>
</reference>
<dbReference type="EMBL" id="CP000505">
    <property type="protein sequence ID" value="ABL77510.1"/>
    <property type="molecule type" value="Genomic_DNA"/>
</dbReference>
<dbReference type="Proteomes" id="UP000000641">
    <property type="component" value="Chromosome"/>
</dbReference>
<gene>
    <name evidence="7" type="ordered locus">Tpen_0100</name>
</gene>
<dbReference type="InterPro" id="IPR024079">
    <property type="entry name" value="MetalloPept_cat_dom_sf"/>
</dbReference>
<keyword evidence="5" id="KW-0862">Zinc</keyword>
<dbReference type="InterPro" id="IPR012091">
    <property type="entry name" value="Pept_M54_archaemetzncn_arc/bac"/>
</dbReference>
<dbReference type="CDD" id="cd11375">
    <property type="entry name" value="Peptidase_M54"/>
    <property type="match status" value="1"/>
</dbReference>
<protein>
    <submittedName>
        <fullName evidence="7">Peptidase, zinc-dependent</fullName>
    </submittedName>
</protein>
<keyword evidence="3" id="KW-0479">Metal-binding</keyword>
<dbReference type="PANTHER" id="PTHR15910">
    <property type="entry name" value="ARCHAEMETZINCIN"/>
    <property type="match status" value="1"/>
</dbReference>
<evidence type="ECO:0000313" key="7">
    <source>
        <dbReference type="EMBL" id="ABL77510.1"/>
    </source>
</evidence>
<evidence type="ECO:0000256" key="1">
    <source>
        <dbReference type="ARBA" id="ARBA00001947"/>
    </source>
</evidence>
<evidence type="ECO:0000256" key="2">
    <source>
        <dbReference type="ARBA" id="ARBA00022670"/>
    </source>
</evidence>
<dbReference type="GO" id="GO:0008237">
    <property type="term" value="F:metallopeptidase activity"/>
    <property type="evidence" value="ECO:0007669"/>
    <property type="project" value="UniProtKB-KW"/>
</dbReference>
<proteinExistence type="predicted"/>
<keyword evidence="8" id="KW-1185">Reference proteome</keyword>
<accession>A1RWD0</accession>
<keyword evidence="2" id="KW-0645">Protease</keyword>
<dbReference type="PIRSF" id="PIRSF005785">
    <property type="entry name" value="Zn-prot_arch"/>
    <property type="match status" value="1"/>
</dbReference>
<dbReference type="GeneID" id="4601252"/>
<dbReference type="AlphaFoldDB" id="A1RWD0"/>
<dbReference type="EnsemblBacteria" id="ABL77510">
    <property type="protein sequence ID" value="ABL77510"/>
    <property type="gene ID" value="Tpen_0100"/>
</dbReference>
<comment type="cofactor">
    <cofactor evidence="1">
        <name>Zn(2+)</name>
        <dbReference type="ChEBI" id="CHEBI:29105"/>
    </cofactor>
</comment>
<dbReference type="HOGENOM" id="CLU_108521_2_0_2"/>
<dbReference type="GO" id="GO:0008270">
    <property type="term" value="F:zinc ion binding"/>
    <property type="evidence" value="ECO:0007669"/>
    <property type="project" value="InterPro"/>
</dbReference>
<dbReference type="KEGG" id="tpe:Tpen_0100"/>
<dbReference type="SUPFAM" id="SSF55486">
    <property type="entry name" value="Metalloproteases ('zincins'), catalytic domain"/>
    <property type="match status" value="1"/>
</dbReference>
<name>A1RWD0_THEPD</name>
<evidence type="ECO:0000256" key="6">
    <source>
        <dbReference type="ARBA" id="ARBA00023049"/>
    </source>
</evidence>
<dbReference type="GO" id="GO:0006508">
    <property type="term" value="P:proteolysis"/>
    <property type="evidence" value="ECO:0007669"/>
    <property type="project" value="UniProtKB-KW"/>
</dbReference>
<sequence>MAEYLVRLYPVNIAPERVEWLKEQLTRIFNAEVLVDTKTVGFGTVLRFFDEERDQVNAEYLLEELKNRIGVTPSQRALVVIGADGYVEGLNFVFGVANDGWGGIVFTERLNPEFYGEQFSEELFRARLLKEAIHELGHSFGLGHCRQNCVMRFSNSVYDVDSKPPFFCKRCSAAISRYYPGLLRII</sequence>
<keyword evidence="6" id="KW-0482">Metalloprotease</keyword>
<dbReference type="Pfam" id="PF07998">
    <property type="entry name" value="Peptidase_M54"/>
    <property type="match status" value="1"/>
</dbReference>
<evidence type="ECO:0000256" key="5">
    <source>
        <dbReference type="ARBA" id="ARBA00022833"/>
    </source>
</evidence>
<dbReference type="Gene3D" id="3.40.390.10">
    <property type="entry name" value="Collagenase (Catalytic Domain)"/>
    <property type="match status" value="1"/>
</dbReference>
<keyword evidence="4" id="KW-0378">Hydrolase</keyword>
<dbReference type="PANTHER" id="PTHR15910:SF1">
    <property type="entry name" value="ARCHAEMETZINCIN-2"/>
    <property type="match status" value="1"/>
</dbReference>
<dbReference type="RefSeq" id="WP_011751775.1">
    <property type="nucleotide sequence ID" value="NC_008698.1"/>
</dbReference>
<organism evidence="7 8">
    <name type="scientific">Thermofilum pendens (strain DSM 2475 / Hrk 5)</name>
    <dbReference type="NCBI Taxonomy" id="368408"/>
    <lineage>
        <taxon>Archaea</taxon>
        <taxon>Thermoproteota</taxon>
        <taxon>Thermoprotei</taxon>
        <taxon>Thermofilales</taxon>
        <taxon>Thermofilaceae</taxon>
        <taxon>Thermofilum</taxon>
    </lineage>
</organism>
<dbReference type="NCBIfam" id="NF033823">
    <property type="entry name" value="archmetzin"/>
    <property type="match status" value="1"/>
</dbReference>
<evidence type="ECO:0000256" key="4">
    <source>
        <dbReference type="ARBA" id="ARBA00022801"/>
    </source>
</evidence>
<evidence type="ECO:0000313" key="8">
    <source>
        <dbReference type="Proteomes" id="UP000000641"/>
    </source>
</evidence>